<proteinExistence type="predicted"/>
<sequence length="138" mass="15783">MPQRKIKRYVCVRRGLGCPALSNFFILKEATEVEDLTLKEKLGVNEVRVSGYLHFLSGESIKENRCGRYFQCSLRRDFIDINGEPRHDYLLMRTYDPQIEETLCSLEDGAPIYIEGEARSSLGSGKMYILIKSVTPLS</sequence>
<dbReference type="AlphaFoldDB" id="A0A0T5X9K5"/>
<evidence type="ECO:0008006" key="3">
    <source>
        <dbReference type="Google" id="ProtNLM"/>
    </source>
</evidence>
<keyword evidence="2" id="KW-1185">Reference proteome</keyword>
<dbReference type="OrthoDB" id="5243at2"/>
<dbReference type="eggNOG" id="ENOG50335SH">
    <property type="taxonomic scope" value="Bacteria"/>
</dbReference>
<evidence type="ECO:0000313" key="2">
    <source>
        <dbReference type="Proteomes" id="UP000005273"/>
    </source>
</evidence>
<dbReference type="STRING" id="592015.HMPREF1705_04295"/>
<reference evidence="2" key="1">
    <citation type="submission" date="2012-09" db="EMBL/GenBank/DDBJ databases">
        <authorList>
            <person name="Weinstock G."/>
            <person name="Sodergren E."/>
            <person name="Clifton S."/>
            <person name="Fulton L."/>
            <person name="Fulton B."/>
            <person name="Courtney L."/>
            <person name="Fronick C."/>
            <person name="Harrison M."/>
            <person name="Strong C."/>
            <person name="Farmer C."/>
            <person name="Delehaunty K."/>
            <person name="Markovic C."/>
            <person name="Hall O."/>
            <person name="Minx P."/>
            <person name="Tomlinson C."/>
            <person name="Mitreva M."/>
            <person name="Nelson J."/>
            <person name="Hou S."/>
            <person name="Wollam A."/>
            <person name="Pepin K.H."/>
            <person name="Johnson M."/>
            <person name="Bhonagiri V."/>
            <person name="Nash W.E."/>
            <person name="Suruliraj S."/>
            <person name="Warren W."/>
            <person name="Chinwalla A."/>
            <person name="Mardis E.R."/>
            <person name="Wilson R.K."/>
        </authorList>
    </citation>
    <scope>NUCLEOTIDE SEQUENCE [LARGE SCALE GENOMIC DNA]</scope>
    <source>
        <strain evidence="2">OS1</strain>
    </source>
</reference>
<evidence type="ECO:0000313" key="1">
    <source>
        <dbReference type="EMBL" id="KRT35033.1"/>
    </source>
</evidence>
<dbReference type="EMBL" id="ACJX03000001">
    <property type="protein sequence ID" value="KRT35033.1"/>
    <property type="molecule type" value="Genomic_DNA"/>
</dbReference>
<protein>
    <recommendedName>
        <fullName evidence="3">Nucleic acid-binding domain protein</fullName>
    </recommendedName>
</protein>
<organism evidence="1 2">
    <name type="scientific">Acetomicrobium hydrogeniformans ATCC BAA-1850</name>
    <dbReference type="NCBI Taxonomy" id="592015"/>
    <lineage>
        <taxon>Bacteria</taxon>
        <taxon>Thermotogati</taxon>
        <taxon>Synergistota</taxon>
        <taxon>Synergistia</taxon>
        <taxon>Synergistales</taxon>
        <taxon>Acetomicrobiaceae</taxon>
        <taxon>Acetomicrobium</taxon>
    </lineage>
</organism>
<gene>
    <name evidence="1" type="ORF">HMPREF1705_04295</name>
</gene>
<dbReference type="Proteomes" id="UP000005273">
    <property type="component" value="Unassembled WGS sequence"/>
</dbReference>
<accession>A0A0T5X9K5</accession>
<comment type="caution">
    <text evidence="1">The sequence shown here is derived from an EMBL/GenBank/DDBJ whole genome shotgun (WGS) entry which is preliminary data.</text>
</comment>
<name>A0A0T5X9K5_9BACT</name>